<evidence type="ECO:0000313" key="4">
    <source>
        <dbReference type="Proteomes" id="UP000235584"/>
    </source>
</evidence>
<dbReference type="SUPFAM" id="SSF55729">
    <property type="entry name" value="Acyl-CoA N-acyltransferases (Nat)"/>
    <property type="match status" value="1"/>
</dbReference>
<reference evidence="3 4" key="1">
    <citation type="submission" date="2018-01" db="EMBL/GenBank/DDBJ databases">
        <title>Complete genome sequence of Bacteriovorax stolpii DSM12778.</title>
        <authorList>
            <person name="Tang B."/>
            <person name="Chang J."/>
        </authorList>
    </citation>
    <scope>NUCLEOTIDE SEQUENCE [LARGE SCALE GENOMIC DNA]</scope>
    <source>
        <strain evidence="3 4">DSM 12778</strain>
    </source>
</reference>
<proteinExistence type="predicted"/>
<dbReference type="InterPro" id="IPR016181">
    <property type="entry name" value="Acyl_CoA_acyltransferase"/>
</dbReference>
<evidence type="ECO:0000313" key="3">
    <source>
        <dbReference type="EMBL" id="AUN98521.1"/>
    </source>
</evidence>
<dbReference type="Gene3D" id="3.40.630.30">
    <property type="match status" value="1"/>
</dbReference>
<dbReference type="PROSITE" id="PS51186">
    <property type="entry name" value="GNAT"/>
    <property type="match status" value="1"/>
</dbReference>
<keyword evidence="2" id="KW-0012">Acyltransferase</keyword>
<dbReference type="CDD" id="cd04301">
    <property type="entry name" value="NAT_SF"/>
    <property type="match status" value="1"/>
</dbReference>
<name>A0A2K9NSM1_BACTC</name>
<dbReference type="KEGG" id="bsto:C0V70_10475"/>
<dbReference type="PANTHER" id="PTHR43420">
    <property type="entry name" value="ACETYLTRANSFERASE"/>
    <property type="match status" value="1"/>
</dbReference>
<dbReference type="GO" id="GO:0016747">
    <property type="term" value="F:acyltransferase activity, transferring groups other than amino-acyl groups"/>
    <property type="evidence" value="ECO:0007669"/>
    <property type="project" value="InterPro"/>
</dbReference>
<keyword evidence="4" id="KW-1185">Reference proteome</keyword>
<dbReference type="PANTHER" id="PTHR43420:SF44">
    <property type="entry name" value="ACETYLTRANSFERASE YPEA"/>
    <property type="match status" value="1"/>
</dbReference>
<accession>A0A2K9NSM1</accession>
<sequence length="148" mass="16661">MTKFIIIDKASALTPEALSFLKDYDQRFFPTPWDEKSWEQVFDSASERFILLADEGFALFDINSADSLAHLLKILINPDKRGAGLGKALLSEAIEILKSRGIKTFFLEVEENNDSAIGLYQRAGFKIIHKKKHFYSNGSTALIMTLSV</sequence>
<dbReference type="RefSeq" id="WP_102243812.1">
    <property type="nucleotide sequence ID" value="NZ_CP025704.1"/>
</dbReference>
<dbReference type="InterPro" id="IPR000182">
    <property type="entry name" value="GNAT_dom"/>
</dbReference>
<evidence type="ECO:0000256" key="2">
    <source>
        <dbReference type="ARBA" id="ARBA00023315"/>
    </source>
</evidence>
<dbReference type="Proteomes" id="UP000235584">
    <property type="component" value="Chromosome"/>
</dbReference>
<evidence type="ECO:0000256" key="1">
    <source>
        <dbReference type="ARBA" id="ARBA00022679"/>
    </source>
</evidence>
<dbReference type="InterPro" id="IPR050680">
    <property type="entry name" value="YpeA/RimI_acetyltransf"/>
</dbReference>
<organism evidence="3 4">
    <name type="scientific">Bacteriovorax stolpii</name>
    <name type="common">Bdellovibrio stolpii</name>
    <dbReference type="NCBI Taxonomy" id="960"/>
    <lineage>
        <taxon>Bacteria</taxon>
        <taxon>Pseudomonadati</taxon>
        <taxon>Bdellovibrionota</taxon>
        <taxon>Bacteriovoracia</taxon>
        <taxon>Bacteriovoracales</taxon>
        <taxon>Bacteriovoracaceae</taxon>
        <taxon>Bacteriovorax</taxon>
    </lineage>
</organism>
<keyword evidence="1" id="KW-0808">Transferase</keyword>
<gene>
    <name evidence="3" type="ORF">C0V70_10475</name>
</gene>
<protein>
    <submittedName>
        <fullName evidence="3">Uncharacterized protein</fullName>
    </submittedName>
</protein>
<dbReference type="EMBL" id="CP025704">
    <property type="protein sequence ID" value="AUN98521.1"/>
    <property type="molecule type" value="Genomic_DNA"/>
</dbReference>
<dbReference type="AlphaFoldDB" id="A0A2K9NSM1"/>
<dbReference type="Pfam" id="PF00583">
    <property type="entry name" value="Acetyltransf_1"/>
    <property type="match status" value="1"/>
</dbReference>